<comment type="caution">
    <text evidence="1">The sequence shown here is derived from an EMBL/GenBank/DDBJ whole genome shotgun (WGS) entry which is preliminary data.</text>
</comment>
<evidence type="ECO:0000313" key="1">
    <source>
        <dbReference type="EMBL" id="MCX2973938.1"/>
    </source>
</evidence>
<dbReference type="Proteomes" id="UP001143307">
    <property type="component" value="Unassembled WGS sequence"/>
</dbReference>
<evidence type="ECO:0000313" key="2">
    <source>
        <dbReference type="Proteomes" id="UP001143307"/>
    </source>
</evidence>
<dbReference type="RefSeq" id="WP_279252765.1">
    <property type="nucleotide sequence ID" value="NZ_SHNP01000003.1"/>
</dbReference>
<reference evidence="1" key="1">
    <citation type="submission" date="2019-02" db="EMBL/GenBank/DDBJ databases">
        <authorList>
            <person name="Li S.-H."/>
        </authorList>
    </citation>
    <scope>NUCLEOTIDE SEQUENCE</scope>
    <source>
        <strain evidence="1">IMCC8485</strain>
    </source>
</reference>
<dbReference type="EMBL" id="SHNP01000003">
    <property type="protein sequence ID" value="MCX2973938.1"/>
    <property type="molecule type" value="Genomic_DNA"/>
</dbReference>
<proteinExistence type="predicted"/>
<organism evidence="1 2">
    <name type="scientific">Candidatus Seongchinamella marina</name>
    <dbReference type="NCBI Taxonomy" id="2518990"/>
    <lineage>
        <taxon>Bacteria</taxon>
        <taxon>Pseudomonadati</taxon>
        <taxon>Pseudomonadota</taxon>
        <taxon>Gammaproteobacteria</taxon>
        <taxon>Cellvibrionales</taxon>
        <taxon>Halieaceae</taxon>
        <taxon>Seongchinamella</taxon>
    </lineage>
</organism>
<sequence>MRLLGMLLALGAIGWVLYNASGNGESDTIIPESYQQSLDKAQGVEEMVKDAAEQRLDSLEDN</sequence>
<gene>
    <name evidence="1" type="ORF">EYC87_10140</name>
</gene>
<protein>
    <submittedName>
        <fullName evidence="1">Uncharacterized protein</fullName>
    </submittedName>
</protein>
<name>A0ABT3SVC9_9GAMM</name>
<accession>A0ABT3SVC9</accession>
<keyword evidence="2" id="KW-1185">Reference proteome</keyword>